<feature type="region of interest" description="Disordered" evidence="4">
    <location>
        <begin position="55"/>
        <end position="116"/>
    </location>
</feature>
<sequence>MPPRRPVRERKANNYAANQFADLDAILGEVADISDGVSIEEEYDDEDFAVTAIAEEEADPDDEVLSEVAPTDEEEGGEGEADEQLGDISIAGSEDEAEGGAGTGRPSRVGRPERQREVKDIGKLPIFDERGSRPLTGRDYQYTRGIPEVHHMGGKETRLLYSIGPGTEDVIAHIKDRDIWDLEPALPTRQPQTDGTNGLSYSHFYPEEKRKKEVEEGWKWFDAVGCQAFSEHQSIVKLSPDEGEKLLPFSRAPEMAFIEGPIGEQKLFHLAPNSSVNIKEAWSTDPKARRGTEAWVINCGAEITSLQWIPNQPGLSQYLCVVVNPKEYDEPEERDYENSLGFVPNKAFRTCAQIWEFKRLPCPEGQGSRPDYTHPPVLRFVLSWDWGEVRWIKWCPVPRKLDTELQDGAIHLGLMGGVWADGKLRVLEVAITPDLTSPITYQHYSAAAFEARPPNTIITCLTWISPTQIGAGTAIGTVGIWDLERALAAKPTTANPIPWFYHTVQTSFILNISASYPSRPTFLTTLGIDGHTRLTNILHPTCDSAYAPRVRVAQRPLAWHDVCQCSLSTEENFDLRAHLLRLFWRTGMLARFGGLATDIAVSPVHPFVLASTVDGTVFAMNPMRRIREHKTRSWQQMWFSAEWRRGVGELAYEADADGDVEMRDDADDPPAAEPSPATANSHNQPDPASTHGAPLVRFMLGYKLQKSILDQDSRPNNTKEGVLFTTVHEPKTAVTQVDWNPNLCCGTWAAAGMGSGLLRVEDIGLD</sequence>
<feature type="compositionally biased region" description="Acidic residues" evidence="4">
    <location>
        <begin position="660"/>
        <end position="670"/>
    </location>
</feature>
<dbReference type="OrthoDB" id="4703at2759"/>
<dbReference type="PANTHER" id="PTHR15052:SF2">
    <property type="entry name" value="GENERAL TRANSCRIPTION FACTOR 3C POLYPEPTIDE 2"/>
    <property type="match status" value="1"/>
</dbReference>
<keyword evidence="2" id="KW-0804">Transcription</keyword>
<evidence type="ECO:0008006" key="7">
    <source>
        <dbReference type="Google" id="ProtNLM"/>
    </source>
</evidence>
<keyword evidence="3" id="KW-0539">Nucleus</keyword>
<feature type="compositionally biased region" description="Acidic residues" evidence="4">
    <location>
        <begin position="55"/>
        <end position="85"/>
    </location>
</feature>
<evidence type="ECO:0000256" key="4">
    <source>
        <dbReference type="SAM" id="MobiDB-lite"/>
    </source>
</evidence>
<evidence type="ECO:0000313" key="5">
    <source>
        <dbReference type="EMBL" id="KAF2398409.1"/>
    </source>
</evidence>
<evidence type="ECO:0000256" key="1">
    <source>
        <dbReference type="ARBA" id="ARBA00004123"/>
    </source>
</evidence>
<dbReference type="AlphaFoldDB" id="A0A6G1HRE1"/>
<organism evidence="5 6">
    <name type="scientific">Trichodelitschia bisporula</name>
    <dbReference type="NCBI Taxonomy" id="703511"/>
    <lineage>
        <taxon>Eukaryota</taxon>
        <taxon>Fungi</taxon>
        <taxon>Dikarya</taxon>
        <taxon>Ascomycota</taxon>
        <taxon>Pezizomycotina</taxon>
        <taxon>Dothideomycetes</taxon>
        <taxon>Dothideomycetes incertae sedis</taxon>
        <taxon>Phaeotrichales</taxon>
        <taxon>Phaeotrichaceae</taxon>
        <taxon>Trichodelitschia</taxon>
    </lineage>
</organism>
<reference evidence="5" key="1">
    <citation type="journal article" date="2020" name="Stud. Mycol.">
        <title>101 Dothideomycetes genomes: a test case for predicting lifestyles and emergence of pathogens.</title>
        <authorList>
            <person name="Haridas S."/>
            <person name="Albert R."/>
            <person name="Binder M."/>
            <person name="Bloem J."/>
            <person name="Labutti K."/>
            <person name="Salamov A."/>
            <person name="Andreopoulos B."/>
            <person name="Baker S."/>
            <person name="Barry K."/>
            <person name="Bills G."/>
            <person name="Bluhm B."/>
            <person name="Cannon C."/>
            <person name="Castanera R."/>
            <person name="Culley D."/>
            <person name="Daum C."/>
            <person name="Ezra D."/>
            <person name="Gonzalez J."/>
            <person name="Henrissat B."/>
            <person name="Kuo A."/>
            <person name="Liang C."/>
            <person name="Lipzen A."/>
            <person name="Lutzoni F."/>
            <person name="Magnuson J."/>
            <person name="Mondo S."/>
            <person name="Nolan M."/>
            <person name="Ohm R."/>
            <person name="Pangilinan J."/>
            <person name="Park H.-J."/>
            <person name="Ramirez L."/>
            <person name="Alfaro M."/>
            <person name="Sun H."/>
            <person name="Tritt A."/>
            <person name="Yoshinaga Y."/>
            <person name="Zwiers L.-H."/>
            <person name="Turgeon B."/>
            <person name="Goodwin S."/>
            <person name="Spatafora J."/>
            <person name="Crous P."/>
            <person name="Grigoriev I."/>
        </authorList>
    </citation>
    <scope>NUCLEOTIDE SEQUENCE</scope>
    <source>
        <strain evidence="5">CBS 262.69</strain>
    </source>
</reference>
<gene>
    <name evidence="5" type="ORF">EJ06DRAFT_513418</name>
</gene>
<evidence type="ECO:0000256" key="3">
    <source>
        <dbReference type="ARBA" id="ARBA00023242"/>
    </source>
</evidence>
<dbReference type="PANTHER" id="PTHR15052">
    <property type="entry name" value="RNA POLYMERASE III TRANSCRIPTION INITIATION FACTOR COMPLEX SUBUNIT"/>
    <property type="match status" value="1"/>
</dbReference>
<dbReference type="SUPFAM" id="SSF50978">
    <property type="entry name" value="WD40 repeat-like"/>
    <property type="match status" value="1"/>
</dbReference>
<accession>A0A6G1HRE1</accession>
<dbReference type="InterPro" id="IPR052416">
    <property type="entry name" value="GTF3C_component"/>
</dbReference>
<dbReference type="EMBL" id="ML996700">
    <property type="protein sequence ID" value="KAF2398409.1"/>
    <property type="molecule type" value="Genomic_DNA"/>
</dbReference>
<feature type="compositionally biased region" description="Polar residues" evidence="4">
    <location>
        <begin position="678"/>
        <end position="687"/>
    </location>
</feature>
<comment type="subcellular location">
    <subcellularLocation>
        <location evidence="1">Nucleus</location>
    </subcellularLocation>
</comment>
<dbReference type="Proteomes" id="UP000799640">
    <property type="component" value="Unassembled WGS sequence"/>
</dbReference>
<dbReference type="GO" id="GO:0000127">
    <property type="term" value="C:transcription factor TFIIIC complex"/>
    <property type="evidence" value="ECO:0007669"/>
    <property type="project" value="TreeGrafter"/>
</dbReference>
<dbReference type="GO" id="GO:0005634">
    <property type="term" value="C:nucleus"/>
    <property type="evidence" value="ECO:0007669"/>
    <property type="project" value="UniProtKB-SubCell"/>
</dbReference>
<name>A0A6G1HRE1_9PEZI</name>
<proteinExistence type="predicted"/>
<dbReference type="GO" id="GO:0006383">
    <property type="term" value="P:transcription by RNA polymerase III"/>
    <property type="evidence" value="ECO:0007669"/>
    <property type="project" value="TreeGrafter"/>
</dbReference>
<dbReference type="InterPro" id="IPR036322">
    <property type="entry name" value="WD40_repeat_dom_sf"/>
</dbReference>
<feature type="region of interest" description="Disordered" evidence="4">
    <location>
        <begin position="660"/>
        <end position="690"/>
    </location>
</feature>
<evidence type="ECO:0000313" key="6">
    <source>
        <dbReference type="Proteomes" id="UP000799640"/>
    </source>
</evidence>
<evidence type="ECO:0000256" key="2">
    <source>
        <dbReference type="ARBA" id="ARBA00023163"/>
    </source>
</evidence>
<keyword evidence="6" id="KW-1185">Reference proteome</keyword>
<protein>
    <recommendedName>
        <fullName evidence="7">Transcription factor TFIIIC complex subunit Tfc6</fullName>
    </recommendedName>
</protein>